<evidence type="ECO:0000313" key="2">
    <source>
        <dbReference type="EMBL" id="KAA8826903.1"/>
    </source>
</evidence>
<organism evidence="2 3">
    <name type="scientific">Bifidobacterium myosotis</name>
    <dbReference type="NCBI Taxonomy" id="1630166"/>
    <lineage>
        <taxon>Bacteria</taxon>
        <taxon>Bacillati</taxon>
        <taxon>Actinomycetota</taxon>
        <taxon>Actinomycetes</taxon>
        <taxon>Bifidobacteriales</taxon>
        <taxon>Bifidobacteriaceae</taxon>
        <taxon>Bifidobacterium</taxon>
    </lineage>
</organism>
<evidence type="ECO:0000313" key="3">
    <source>
        <dbReference type="Proteomes" id="UP000410049"/>
    </source>
</evidence>
<dbReference type="EMBL" id="RZUH01000009">
    <property type="protein sequence ID" value="KAA8826903.1"/>
    <property type="molecule type" value="Genomic_DNA"/>
</dbReference>
<dbReference type="Proteomes" id="UP000410049">
    <property type="component" value="Unassembled WGS sequence"/>
</dbReference>
<keyword evidence="1" id="KW-0812">Transmembrane</keyword>
<keyword evidence="1" id="KW-1133">Transmembrane helix</keyword>
<comment type="caution">
    <text evidence="2">The sequence shown here is derived from an EMBL/GenBank/DDBJ whole genome shotgun (WGS) entry which is preliminary data.</text>
</comment>
<sequence>MAKCSHVIDMGFIPPRQWTAADTRRLVGAGWVRRPDGGDGLLRFAHGCSWLTMDPAGFAIAHLASPDRERELADALAPIGPHPPEGLRRAMRMGDAPLESTLAESGCATLVPVGSNAGRALYGVLRRETLALAGDVMRGRGSYRSHDHLVAQRLRFTLARMSPLTESVGKAQWGDLEEIVSIADGSLDARMAGIDRESRAAGNFLVFLVSLATIIPVFWDSPREWASDMRFYLLFLILAGIYIASWVRK</sequence>
<dbReference type="RefSeq" id="WP_150379859.1">
    <property type="nucleotide sequence ID" value="NZ_RZUH01000009.1"/>
</dbReference>
<reference evidence="2 3" key="1">
    <citation type="journal article" date="2019" name="Syst. Appl. Microbiol.">
        <title>Characterization of Bifidobacterium species in feaces of the Egyptian fruit bat: Description of B. vespertilionis sp. nov. and B. rousetti sp. nov.</title>
        <authorList>
            <person name="Modesto M."/>
            <person name="Satti M."/>
            <person name="Watanabe K."/>
            <person name="Puglisi E."/>
            <person name="Morelli L."/>
            <person name="Huang C.-H."/>
            <person name="Liou J.-S."/>
            <person name="Miyashita M."/>
            <person name="Tamura T."/>
            <person name="Saito S."/>
            <person name="Mori K."/>
            <person name="Huang L."/>
            <person name="Sciavilla P."/>
            <person name="Sandri C."/>
            <person name="Spiezio C."/>
            <person name="Vitali F."/>
            <person name="Cavalieri D."/>
            <person name="Perpetuini G."/>
            <person name="Tofalo R."/>
            <person name="Bonetti A."/>
            <person name="Arita M."/>
            <person name="Mattarelli P."/>
        </authorList>
    </citation>
    <scope>NUCLEOTIDE SEQUENCE [LARGE SCALE GENOMIC DNA]</scope>
    <source>
        <strain evidence="2 3">RST17</strain>
    </source>
</reference>
<feature type="transmembrane region" description="Helical" evidence="1">
    <location>
        <begin position="200"/>
        <end position="219"/>
    </location>
</feature>
<protein>
    <submittedName>
        <fullName evidence="2">Uncharacterized protein</fullName>
    </submittedName>
</protein>
<accession>A0A5M9ZHP5</accession>
<gene>
    <name evidence="2" type="ORF">EMO91_10235</name>
</gene>
<keyword evidence="1" id="KW-0472">Membrane</keyword>
<proteinExistence type="predicted"/>
<evidence type="ECO:0000256" key="1">
    <source>
        <dbReference type="SAM" id="Phobius"/>
    </source>
</evidence>
<dbReference type="AlphaFoldDB" id="A0A5M9ZHP5"/>
<feature type="transmembrane region" description="Helical" evidence="1">
    <location>
        <begin position="231"/>
        <end position="247"/>
    </location>
</feature>
<name>A0A5M9ZHP5_9BIFI</name>